<dbReference type="RefSeq" id="WP_011601628.1">
    <property type="nucleotide sequence ID" value="NC_008278.1"/>
</dbReference>
<dbReference type="KEGG" id="fal:FRAAL0371"/>
<organism evidence="1 2">
    <name type="scientific">Frankia alni (strain DSM 45986 / CECT 9034 / ACN14a)</name>
    <dbReference type="NCBI Taxonomy" id="326424"/>
    <lineage>
        <taxon>Bacteria</taxon>
        <taxon>Bacillati</taxon>
        <taxon>Actinomycetota</taxon>
        <taxon>Actinomycetes</taxon>
        <taxon>Frankiales</taxon>
        <taxon>Frankiaceae</taxon>
        <taxon>Frankia</taxon>
    </lineage>
</organism>
<dbReference type="STRING" id="326424.FRAAL0371"/>
<dbReference type="InterPro" id="IPR049777">
    <property type="entry name" value="SCO2524-like"/>
</dbReference>
<dbReference type="OrthoDB" id="3311648at2"/>
<accession>Q0RTQ1</accession>
<keyword evidence="2" id="KW-1185">Reference proteome</keyword>
<dbReference type="AlphaFoldDB" id="Q0RTQ1"/>
<dbReference type="EMBL" id="CT573213">
    <property type="protein sequence ID" value="CAJ59047.1"/>
    <property type="molecule type" value="Genomic_DNA"/>
</dbReference>
<reference evidence="1 2" key="1">
    <citation type="journal article" date="2007" name="Genome Res.">
        <title>Genome characteristics of facultatively symbiotic Frankia sp. strains reflect host range and host plant biogeography.</title>
        <authorList>
            <person name="Normand P."/>
            <person name="Lapierre P."/>
            <person name="Tisa L.S."/>
            <person name="Gogarten J.P."/>
            <person name="Alloisio N."/>
            <person name="Bagnarol E."/>
            <person name="Bassi C.A."/>
            <person name="Berry A.M."/>
            <person name="Bickhart D.M."/>
            <person name="Choisne N."/>
            <person name="Couloux A."/>
            <person name="Cournoyer B."/>
            <person name="Cruveiller S."/>
            <person name="Daubin V."/>
            <person name="Demange N."/>
            <person name="Francino M.P."/>
            <person name="Goltsman E."/>
            <person name="Huang Y."/>
            <person name="Kopp O.R."/>
            <person name="Labarre L."/>
            <person name="Lapidus A."/>
            <person name="Lavire C."/>
            <person name="Marechal J."/>
            <person name="Martinez M."/>
            <person name="Mastronunzio J.E."/>
            <person name="Mullin B.C."/>
            <person name="Niemann J."/>
            <person name="Pujic P."/>
            <person name="Rawnsley T."/>
            <person name="Rouy Z."/>
            <person name="Schenowitz C."/>
            <person name="Sellstedt A."/>
            <person name="Tavares F."/>
            <person name="Tomkins J.P."/>
            <person name="Vallenet D."/>
            <person name="Valverde C."/>
            <person name="Wall L.G."/>
            <person name="Wang Y."/>
            <person name="Medigue C."/>
            <person name="Benson D.R."/>
        </authorList>
    </citation>
    <scope>NUCLEOTIDE SEQUENCE [LARGE SCALE GENOMIC DNA]</scope>
    <source>
        <strain evidence="2">DSM 45986 / CECT 9034 / ACN14a</strain>
    </source>
</reference>
<dbReference type="NCBIfam" id="NF040567">
    <property type="entry name" value="SCO2524_fam"/>
    <property type="match status" value="1"/>
</dbReference>
<dbReference type="HOGENOM" id="CLU_031194_0_0_11"/>
<evidence type="ECO:0000313" key="1">
    <source>
        <dbReference type="EMBL" id="CAJ59047.1"/>
    </source>
</evidence>
<sequence length="622" mass="69924">MKIQPRQLLLDLWQAAAAYSYVKGEWVFGGRAEPNSTADAEQLLCLMYPATTESPYFRLEQPDLTARDVAEALRPLGEAVDVPQVLLGAVSAFLRRYRDDDGIPVFHGGSYLQAINQGDELPPDRQQVEIVDSMSMSITLCLAILGFFKEYRNTGIRRPQLLRDIEWVEKAASERLTAAMVGLLRSFAVHAFSPTSAAGDTLLRTTDQDRLPREQLTAQLQRSLNDIRADLQRATAGTAGLEVLENENHLFECGWSWGVVRAAPTVRTDEFPEAAQKPGRAISRPNLYFTLTALDGIADLFSERTRRLGLLTAAQQALSDNLQFRWDLVQRYWSTIAGFGSQRTALEDIPWRPTVRADGEIPVNDHYYSLQVAGMMIEDLYRQKPSDNELSRVAKVLDELAIRSRVTRRATRQEAAIDMHVPGLRVRLVETDEREPELVWPVADFVTALLKRTVRLATLARGAELRQELLDLADRIWDHIEQRMIEEGPGEGLWDDPRRTFRDLSPVSTEPSWYFTERVMECLIAVVGAIEREPVTSGRAITEALELLAEAEHLFHKQLLGGGLDAGPAMRRELDGIGVQIERGRAAAQRRPGTAKAILQEILLRLDQLDAARPQFYEAIQP</sequence>
<gene>
    <name evidence="1" type="ordered locus">FRAAL0371</name>
</gene>
<dbReference type="eggNOG" id="ENOG502Z94V">
    <property type="taxonomic scope" value="Bacteria"/>
</dbReference>
<proteinExistence type="predicted"/>
<name>Q0RTQ1_FRAAA</name>
<evidence type="ECO:0000313" key="2">
    <source>
        <dbReference type="Proteomes" id="UP000000657"/>
    </source>
</evidence>
<protein>
    <submittedName>
        <fullName evidence="1">Uncharacterized protein</fullName>
    </submittedName>
</protein>
<dbReference type="Proteomes" id="UP000000657">
    <property type="component" value="Chromosome"/>
</dbReference>